<dbReference type="Proteomes" id="UP001056384">
    <property type="component" value="Chromosome 9"/>
</dbReference>
<evidence type="ECO:0000313" key="3">
    <source>
        <dbReference type="EMBL" id="USW57355.1"/>
    </source>
</evidence>
<dbReference type="PANTHER" id="PTHR37544:SF3">
    <property type="entry name" value="SPRAY"/>
    <property type="match status" value="1"/>
</dbReference>
<dbReference type="Pfam" id="PF11915">
    <property type="entry name" value="DUF3433"/>
    <property type="match status" value="2"/>
</dbReference>
<feature type="region of interest" description="Disordered" evidence="1">
    <location>
        <begin position="194"/>
        <end position="242"/>
    </location>
</feature>
<gene>
    <name evidence="3" type="ORF">Slin15195_G106740</name>
</gene>
<dbReference type="AlphaFoldDB" id="A0A9Q9B370"/>
<dbReference type="PANTHER" id="PTHR37544">
    <property type="entry name" value="SPRAY-RELATED"/>
    <property type="match status" value="1"/>
</dbReference>
<organism evidence="3 4">
    <name type="scientific">Septoria linicola</name>
    <dbReference type="NCBI Taxonomy" id="215465"/>
    <lineage>
        <taxon>Eukaryota</taxon>
        <taxon>Fungi</taxon>
        <taxon>Dikarya</taxon>
        <taxon>Ascomycota</taxon>
        <taxon>Pezizomycotina</taxon>
        <taxon>Dothideomycetes</taxon>
        <taxon>Dothideomycetidae</taxon>
        <taxon>Mycosphaerellales</taxon>
        <taxon>Mycosphaerellaceae</taxon>
        <taxon>Septoria</taxon>
    </lineage>
</organism>
<feature type="transmembrane region" description="Helical" evidence="2">
    <location>
        <begin position="712"/>
        <end position="737"/>
    </location>
</feature>
<feature type="compositionally biased region" description="Polar residues" evidence="1">
    <location>
        <begin position="555"/>
        <end position="566"/>
    </location>
</feature>
<feature type="transmembrane region" description="Helical" evidence="2">
    <location>
        <begin position="583"/>
        <end position="602"/>
    </location>
</feature>
<feature type="transmembrane region" description="Helical" evidence="2">
    <location>
        <begin position="680"/>
        <end position="700"/>
    </location>
</feature>
<keyword evidence="2" id="KW-0472">Membrane</keyword>
<feature type="transmembrane region" description="Helical" evidence="2">
    <location>
        <begin position="317"/>
        <end position="335"/>
    </location>
</feature>
<keyword evidence="4" id="KW-1185">Reference proteome</keyword>
<feature type="transmembrane region" description="Helical" evidence="2">
    <location>
        <begin position="384"/>
        <end position="403"/>
    </location>
</feature>
<reference evidence="3" key="1">
    <citation type="submission" date="2022-06" db="EMBL/GenBank/DDBJ databases">
        <title>Complete genome sequences of two strains of the flax pathogen Septoria linicola.</title>
        <authorList>
            <person name="Lapalu N."/>
            <person name="Simon A."/>
            <person name="Demenou B."/>
            <person name="Paumier D."/>
            <person name="Guillot M.-P."/>
            <person name="Gout L."/>
            <person name="Valade R."/>
        </authorList>
    </citation>
    <scope>NUCLEOTIDE SEQUENCE</scope>
    <source>
        <strain evidence="3">SE15195</strain>
    </source>
</reference>
<protein>
    <submittedName>
        <fullName evidence="3">Uncharacterized protein</fullName>
    </submittedName>
</protein>
<dbReference type="EMBL" id="CP099426">
    <property type="protein sequence ID" value="USW57355.1"/>
    <property type="molecule type" value="Genomic_DNA"/>
</dbReference>
<dbReference type="InterPro" id="IPR021840">
    <property type="entry name" value="DUF3433"/>
</dbReference>
<feature type="transmembrane region" description="Helical" evidence="2">
    <location>
        <begin position="617"/>
        <end position="635"/>
    </location>
</feature>
<feature type="transmembrane region" description="Helical" evidence="2">
    <location>
        <begin position="42"/>
        <end position="67"/>
    </location>
</feature>
<feature type="region of interest" description="Disordered" evidence="1">
    <location>
        <begin position="545"/>
        <end position="568"/>
    </location>
</feature>
<evidence type="ECO:0000256" key="2">
    <source>
        <dbReference type="SAM" id="Phobius"/>
    </source>
</evidence>
<keyword evidence="2" id="KW-0812">Transmembrane</keyword>
<proteinExistence type="predicted"/>
<sequence>MAKVQYSKVAYSQHRDLGYDGAAMRSDYGVPRRTRKLRYKPAILRLGSLIALLIFTAFLIGILQFALIRLPNRQGRFGLETLTNATTVVEDAIDDIPDLLVRRQTTAVQEDESIPVTETTIIPDPGVSSRPEEDFVQTTETLPAPVPNVPTPIVTPPQPPTDSASPTQYAPVEGFVPPSETRTIASTRLADDYVSTGQVQSVPTAPPGQEPTSVRPSAAPPESYVQSTQTANEAPPSGTWVPGSHYTNLAGSTLWSDGYIDAQATPTAASSTATPSDYVEPKITAESTTGNAAPGSYAPASEKTGVVVVTVWSPTKIFVGTYLAVILAVVYRILISTVQTQLHLIDPFRQLASSNGALGSTAFFSSYHSQTIFGPLVALFRRRYTIFCIGIVFWLSCLMPALASEAVWVDTNWGCSNPKVGTPNPCPPRMTASTLVIRALQGMLGFAAIILLVIIFVLRMGTGLEGDPSSIAAVASLMGHPAVSADMDEMPAGTGTTFNMMKQELAGKKYKLSEWSSPTGQLHHGIVPGGALDDDLIRVPAYQAYQPPSSSSKPATATYQPVNPRSSACEDDMAPYRRDWMDYMLLLLVVGAFAVVLAYYLVGGDNGFNNFFNSNTFGPRFILTGAATVIANIWATAEQNSMVMAPFIRLSQGSATFDTLRFAPTITPLLSTWRALSNRYFFAGVITIMTLLGEVLNIVISGVPFATGQTHGQFLIVAHMSMATLGLMIVAAVAVIVHRRYEPKIAVLPDTLGAKMSYLAGARMLSSFDGIAGGYAENRLRSGHFTFGPMIGKDGRRAWKVDEIGHDPRAY</sequence>
<name>A0A9Q9B370_9PEZI</name>
<feature type="transmembrane region" description="Helical" evidence="2">
    <location>
        <begin position="435"/>
        <end position="458"/>
    </location>
</feature>
<keyword evidence="2" id="KW-1133">Transmembrane helix</keyword>
<accession>A0A9Q9B370</accession>
<evidence type="ECO:0000313" key="4">
    <source>
        <dbReference type="Proteomes" id="UP001056384"/>
    </source>
</evidence>
<feature type="region of interest" description="Disordered" evidence="1">
    <location>
        <begin position="141"/>
        <end position="178"/>
    </location>
</feature>
<evidence type="ECO:0000256" key="1">
    <source>
        <dbReference type="SAM" id="MobiDB-lite"/>
    </source>
</evidence>
<feature type="compositionally biased region" description="Pro residues" evidence="1">
    <location>
        <begin position="144"/>
        <end position="160"/>
    </location>
</feature>
<dbReference type="OrthoDB" id="5428901at2759"/>